<dbReference type="EMBL" id="CAJVPM010000136">
    <property type="protein sequence ID" value="CAG8436598.1"/>
    <property type="molecule type" value="Genomic_DNA"/>
</dbReference>
<reference evidence="1" key="1">
    <citation type="submission" date="2021-06" db="EMBL/GenBank/DDBJ databases">
        <authorList>
            <person name="Kallberg Y."/>
            <person name="Tangrot J."/>
            <person name="Rosling A."/>
        </authorList>
    </citation>
    <scope>NUCLEOTIDE SEQUENCE</scope>
    <source>
        <strain evidence="1">AU212A</strain>
    </source>
</reference>
<evidence type="ECO:0000313" key="2">
    <source>
        <dbReference type="Proteomes" id="UP000789860"/>
    </source>
</evidence>
<protein>
    <submittedName>
        <fullName evidence="1">2178_t:CDS:1</fullName>
    </submittedName>
</protein>
<organism evidence="1 2">
    <name type="scientific">Scutellospora calospora</name>
    <dbReference type="NCBI Taxonomy" id="85575"/>
    <lineage>
        <taxon>Eukaryota</taxon>
        <taxon>Fungi</taxon>
        <taxon>Fungi incertae sedis</taxon>
        <taxon>Mucoromycota</taxon>
        <taxon>Glomeromycotina</taxon>
        <taxon>Glomeromycetes</taxon>
        <taxon>Diversisporales</taxon>
        <taxon>Gigasporaceae</taxon>
        <taxon>Scutellospora</taxon>
    </lineage>
</organism>
<proteinExistence type="predicted"/>
<comment type="caution">
    <text evidence="1">The sequence shown here is derived from an EMBL/GenBank/DDBJ whole genome shotgun (WGS) entry which is preliminary data.</text>
</comment>
<accession>A0ACA9JUJ1</accession>
<sequence>MTKLVHRQWKREPKIIVCLKSLYKSENINEEFLKEIENQHKYGGKSAIVIYGLTKDPNHNNYMIVMQYARQGSLRQLLDKIRNGKRPEIRCEVPQLLLDLMENCYDANPQARPTAKELVDMLKKYRQDIANKEGELSAQIEKIKPAKLYYQKHKQAIYTCTHIKEQDEQDEQDGQDNSQNGVNLEYYD</sequence>
<keyword evidence="2" id="KW-1185">Reference proteome</keyword>
<gene>
    <name evidence="1" type="ORF">SCALOS_LOCUS293</name>
</gene>
<name>A0ACA9JUJ1_9GLOM</name>
<dbReference type="Proteomes" id="UP000789860">
    <property type="component" value="Unassembled WGS sequence"/>
</dbReference>
<evidence type="ECO:0000313" key="1">
    <source>
        <dbReference type="EMBL" id="CAG8436598.1"/>
    </source>
</evidence>